<keyword evidence="9 12" id="KW-0408">Iron</keyword>
<gene>
    <name evidence="12 14" type="primary">ccmE</name>
    <name evidence="12" type="synonym">cycJ</name>
    <name evidence="14" type="ORF">TMPK1_16640</name>
</gene>
<keyword evidence="7 12" id="KW-0735">Signal-anchor</keyword>
<sequence>MTRKRRRLYTLLLALTGLGVATALVLTAFQDELVFFYSPTDIAANKPAPGRAIRLGGMVEQGSVQKLPDGVTKFRVTDTARTIDVTYKGALPDLFREGQGVVAEGMLAGESQFNARTILAKHDERYMPPEIAKSMKKADGEQQHSTGTLLK</sequence>
<dbReference type="Proteomes" id="UP000681075">
    <property type="component" value="Unassembled WGS sequence"/>
</dbReference>
<feature type="topological domain" description="Extracellular" evidence="12">
    <location>
        <begin position="29"/>
        <end position="151"/>
    </location>
</feature>
<accession>A0A8S8XDK9</accession>
<keyword evidence="5 12" id="KW-0479">Metal-binding</keyword>
<comment type="caution">
    <text evidence="14">The sequence shown here is derived from an EMBL/GenBank/DDBJ whole genome shotgun (WGS) entry which is preliminary data.</text>
</comment>
<organism evidence="14 15">
    <name type="scientific">Roseiterribacter gracilis</name>
    <dbReference type="NCBI Taxonomy" id="2812848"/>
    <lineage>
        <taxon>Bacteria</taxon>
        <taxon>Pseudomonadati</taxon>
        <taxon>Pseudomonadota</taxon>
        <taxon>Alphaproteobacteria</taxon>
        <taxon>Rhodospirillales</taxon>
        <taxon>Roseiterribacteraceae</taxon>
        <taxon>Roseiterribacter</taxon>
    </lineage>
</organism>
<dbReference type="Gene3D" id="2.40.50.140">
    <property type="entry name" value="Nucleic acid-binding proteins"/>
    <property type="match status" value="1"/>
</dbReference>
<evidence type="ECO:0000256" key="7">
    <source>
        <dbReference type="ARBA" id="ARBA00022968"/>
    </source>
</evidence>
<proteinExistence type="inferred from homology"/>
<dbReference type="NCBIfam" id="NF009727">
    <property type="entry name" value="PRK13254.1-1"/>
    <property type="match status" value="1"/>
</dbReference>
<evidence type="ECO:0000256" key="1">
    <source>
        <dbReference type="ARBA" id="ARBA00004533"/>
    </source>
</evidence>
<dbReference type="PANTHER" id="PTHR34128">
    <property type="entry name" value="CYTOCHROME C-TYPE BIOGENESIS PROTEIN CCME HOMOLOG, MITOCHONDRIAL"/>
    <property type="match status" value="1"/>
</dbReference>
<comment type="similarity">
    <text evidence="12">Belongs to the CcmE/CycJ family.</text>
</comment>
<dbReference type="FunFam" id="2.40.50.140:FF:000104">
    <property type="entry name" value="Cytochrome c-type biogenesis protein CcmE"/>
    <property type="match status" value="1"/>
</dbReference>
<keyword evidence="10 12" id="KW-0472">Membrane</keyword>
<dbReference type="GO" id="GO:0017004">
    <property type="term" value="P:cytochrome complex assembly"/>
    <property type="evidence" value="ECO:0007669"/>
    <property type="project" value="UniProtKB-KW"/>
</dbReference>
<dbReference type="InterPro" id="IPR012340">
    <property type="entry name" value="NA-bd_OB-fold"/>
</dbReference>
<evidence type="ECO:0000256" key="13">
    <source>
        <dbReference type="PIRSR" id="PIRSR604329-50"/>
    </source>
</evidence>
<comment type="function">
    <text evidence="11 12">Heme chaperone required for the biogenesis of c-type cytochromes. Transiently binds heme delivered by CcmC and transfers the heme to apo-cytochromes in a process facilitated by CcmF and CcmH.</text>
</comment>
<dbReference type="EMBL" id="BOPV01000001">
    <property type="protein sequence ID" value="GIL39427.1"/>
    <property type="molecule type" value="Genomic_DNA"/>
</dbReference>
<evidence type="ECO:0000256" key="10">
    <source>
        <dbReference type="ARBA" id="ARBA00023136"/>
    </source>
</evidence>
<comment type="subcellular location">
    <subcellularLocation>
        <location evidence="1">Cell inner membrane</location>
    </subcellularLocation>
    <subcellularLocation>
        <location evidence="12">Cell membrane</location>
        <topology evidence="12">Single-pass type II membrane protein</topology>
    </subcellularLocation>
</comment>
<dbReference type="InterPro" id="IPR036127">
    <property type="entry name" value="CcmE-like_sf"/>
</dbReference>
<keyword evidence="2 12" id="KW-1003">Cell membrane</keyword>
<evidence type="ECO:0000256" key="8">
    <source>
        <dbReference type="ARBA" id="ARBA00022989"/>
    </source>
</evidence>
<feature type="topological domain" description="Cytoplasmic" evidence="12">
    <location>
        <begin position="1"/>
        <end position="7"/>
    </location>
</feature>
<evidence type="ECO:0000313" key="15">
    <source>
        <dbReference type="Proteomes" id="UP000681075"/>
    </source>
</evidence>
<evidence type="ECO:0000313" key="14">
    <source>
        <dbReference type="EMBL" id="GIL39427.1"/>
    </source>
</evidence>
<name>A0A8S8XDK9_9PROT</name>
<keyword evidence="3 12" id="KW-0349">Heme</keyword>
<keyword evidence="6 12" id="KW-0201">Cytochrome c-type biogenesis</keyword>
<dbReference type="InterPro" id="IPR004329">
    <property type="entry name" value="CcmE"/>
</dbReference>
<keyword evidence="4 12" id="KW-0812">Transmembrane</keyword>
<dbReference type="NCBIfam" id="NF009729">
    <property type="entry name" value="PRK13254.1-3"/>
    <property type="match status" value="1"/>
</dbReference>
<evidence type="ECO:0000256" key="9">
    <source>
        <dbReference type="ARBA" id="ARBA00023004"/>
    </source>
</evidence>
<reference evidence="14" key="1">
    <citation type="submission" date="2021-02" db="EMBL/GenBank/DDBJ databases">
        <title>Genome sequence of Rhodospirillales sp. strain TMPK1 isolated from soil.</title>
        <authorList>
            <person name="Nakai R."/>
            <person name="Kusada H."/>
            <person name="Tamaki H."/>
        </authorList>
    </citation>
    <scope>NUCLEOTIDE SEQUENCE</scope>
    <source>
        <strain evidence="14">TMPK1</strain>
    </source>
</reference>
<dbReference type="RefSeq" id="WP_420242531.1">
    <property type="nucleotide sequence ID" value="NZ_BOPV01000001.1"/>
</dbReference>
<dbReference type="NCBIfam" id="NF009731">
    <property type="entry name" value="PRK13254.1-5"/>
    <property type="match status" value="1"/>
</dbReference>
<dbReference type="GO" id="GO:0020037">
    <property type="term" value="F:heme binding"/>
    <property type="evidence" value="ECO:0007669"/>
    <property type="project" value="InterPro"/>
</dbReference>
<evidence type="ECO:0000256" key="11">
    <source>
        <dbReference type="ARBA" id="ARBA00056663"/>
    </source>
</evidence>
<evidence type="ECO:0000256" key="3">
    <source>
        <dbReference type="ARBA" id="ARBA00022617"/>
    </source>
</evidence>
<dbReference type="GO" id="GO:0046872">
    <property type="term" value="F:metal ion binding"/>
    <property type="evidence" value="ECO:0007669"/>
    <property type="project" value="UniProtKB-KW"/>
</dbReference>
<keyword evidence="8 12" id="KW-1133">Transmembrane helix</keyword>
<evidence type="ECO:0000256" key="4">
    <source>
        <dbReference type="ARBA" id="ARBA00022692"/>
    </source>
</evidence>
<keyword evidence="15" id="KW-1185">Reference proteome</keyword>
<dbReference type="SUPFAM" id="SSF82093">
    <property type="entry name" value="Heme chaperone CcmE"/>
    <property type="match status" value="1"/>
</dbReference>
<dbReference type="Pfam" id="PF03100">
    <property type="entry name" value="CcmE"/>
    <property type="match status" value="1"/>
</dbReference>
<feature type="binding site" description="axial binding residue" evidence="12 13">
    <location>
        <position position="126"/>
    </location>
    <ligand>
        <name>heme</name>
        <dbReference type="ChEBI" id="CHEBI:30413"/>
    </ligand>
    <ligandPart>
        <name>Fe</name>
        <dbReference type="ChEBI" id="CHEBI:18248"/>
    </ligandPart>
</feature>
<dbReference type="PANTHER" id="PTHR34128:SF2">
    <property type="entry name" value="CYTOCHROME C-TYPE BIOGENESIS PROTEIN CCME HOMOLOG, MITOCHONDRIAL"/>
    <property type="match status" value="1"/>
</dbReference>
<dbReference type="GO" id="GO:0005886">
    <property type="term" value="C:plasma membrane"/>
    <property type="evidence" value="ECO:0007669"/>
    <property type="project" value="UniProtKB-SubCell"/>
</dbReference>
<evidence type="ECO:0000256" key="5">
    <source>
        <dbReference type="ARBA" id="ARBA00022723"/>
    </source>
</evidence>
<feature type="binding site" description="covalent" evidence="12 13">
    <location>
        <position position="122"/>
    </location>
    <ligand>
        <name>heme</name>
        <dbReference type="ChEBI" id="CHEBI:30413"/>
    </ligand>
</feature>
<evidence type="ECO:0000256" key="12">
    <source>
        <dbReference type="HAMAP-Rule" id="MF_01959"/>
    </source>
</evidence>
<evidence type="ECO:0000256" key="2">
    <source>
        <dbReference type="ARBA" id="ARBA00022475"/>
    </source>
</evidence>
<protein>
    <recommendedName>
        <fullName evidence="12">Cytochrome c-type biogenesis protein CcmE</fullName>
    </recommendedName>
    <alternativeName>
        <fullName evidence="12">Cytochrome c maturation protein E</fullName>
    </alternativeName>
    <alternativeName>
        <fullName evidence="12">Heme chaperone CcmE</fullName>
    </alternativeName>
</protein>
<dbReference type="HAMAP" id="MF_01959">
    <property type="entry name" value="CcmE"/>
    <property type="match status" value="1"/>
</dbReference>
<dbReference type="GO" id="GO:0017003">
    <property type="term" value="P:protein-heme linkage"/>
    <property type="evidence" value="ECO:0007669"/>
    <property type="project" value="UniProtKB-UniRule"/>
</dbReference>
<dbReference type="AlphaFoldDB" id="A0A8S8XDK9"/>
<evidence type="ECO:0000256" key="6">
    <source>
        <dbReference type="ARBA" id="ARBA00022748"/>
    </source>
</evidence>